<reference evidence="1" key="2">
    <citation type="submission" date="2012-02" db="EMBL/GenBank/DDBJ databases">
        <authorList>
            <person name="Genoscope - CEA"/>
        </authorList>
    </citation>
    <scope>NUCLEOTIDE SEQUENCE</scope>
</reference>
<accession>H6RXG9</accession>
<name>H6RXG9_9BACT</name>
<dbReference type="AlphaFoldDB" id="H6RXG9"/>
<dbReference type="InterPro" id="IPR019847">
    <property type="entry name" value="Gliding_motility_assoc_GldN"/>
</dbReference>
<sequence length="324" mass="38492">MNAKNPEDIGVKTLSQLDLDDESVLEYGYIDDKDVLFSRTVWEIVDLSERVNFPYLYPTDTTLVGKERRPLIWYLIKGIKEGKISRIFDDGKFNFEVDSSSVFKKLTDTVIKRRGINKMNDFGGYRDFALYNDVDFGEFTYVDEDSLKETNAPLYNSYLKFRKAAVLPYLTKGRDYEINNFSYDMVTQYLIKGVWYFDKIQSDLRYRPLAIAPVTKQVANMELDNNAFYEEDIEKVPMFWVYYPDVRNVLKNAYVFSNSNSAVRKSFDELINSRRFNAVIYLEENMQEDREIKEYISKNSFMQLLESERIKEKIRNFEHDMWSW</sequence>
<dbReference type="EMBL" id="FO181360">
    <property type="protein sequence ID" value="CCG14152.1"/>
    <property type="molecule type" value="Genomic_DNA"/>
</dbReference>
<evidence type="ECO:0000313" key="1">
    <source>
        <dbReference type="EMBL" id="CCG14152.1"/>
    </source>
</evidence>
<protein>
    <submittedName>
        <fullName evidence="1">Gliding motility protein GldN</fullName>
    </submittedName>
</protein>
<dbReference type="NCBIfam" id="TIGR03523">
    <property type="entry name" value="GldN"/>
    <property type="match status" value="1"/>
</dbReference>
<dbReference type="Pfam" id="PF19841">
    <property type="entry name" value="GldN"/>
    <property type="match status" value="1"/>
</dbReference>
<organism evidence="1">
    <name type="scientific">uncultured Flavobacteriia bacterium</name>
    <dbReference type="NCBI Taxonomy" id="212695"/>
    <lineage>
        <taxon>Bacteria</taxon>
        <taxon>Pseudomonadati</taxon>
        <taxon>Bacteroidota</taxon>
        <taxon>Flavobacteriia</taxon>
        <taxon>environmental samples</taxon>
    </lineage>
</organism>
<gene>
    <name evidence="1" type="primary">gldN</name>
    <name evidence="1" type="ORF">S3_BH_A12_0021</name>
</gene>
<reference evidence="1" key="1">
    <citation type="journal article" date="2012" name="Environ. Microbiol.">
        <title>Genomic content of uncultured Bacteroidetes from contrasting oceanic provinces in the North Atlantic Ocean.</title>
        <authorList>
            <person name="Gomez-Pereira P.R."/>
            <person name="Schuler M."/>
            <person name="Fuchs B.M."/>
            <person name="Bennke C."/>
            <person name="Teeling H."/>
            <person name="Waldmann J."/>
            <person name="Richter M."/>
            <person name="Barbe V."/>
            <person name="Bataille E."/>
            <person name="Glockner F.O."/>
            <person name="Amann R."/>
        </authorList>
    </citation>
    <scope>NUCLEOTIDE SEQUENCE</scope>
</reference>
<proteinExistence type="predicted"/>